<evidence type="ECO:0000256" key="5">
    <source>
        <dbReference type="ARBA" id="ARBA00022737"/>
    </source>
</evidence>
<keyword evidence="8" id="KW-0325">Glycoprotein</keyword>
<gene>
    <name evidence="12" type="ORF">RND71_038394</name>
</gene>
<dbReference type="Gene3D" id="3.80.10.10">
    <property type="entry name" value="Ribonuclease Inhibitor"/>
    <property type="match status" value="4"/>
</dbReference>
<evidence type="ECO:0000256" key="9">
    <source>
        <dbReference type="SAM" id="Phobius"/>
    </source>
</evidence>
<evidence type="ECO:0000313" key="13">
    <source>
        <dbReference type="Proteomes" id="UP001291623"/>
    </source>
</evidence>
<dbReference type="InterPro" id="IPR032675">
    <property type="entry name" value="LRR_dom_sf"/>
</dbReference>
<evidence type="ECO:0000256" key="2">
    <source>
        <dbReference type="ARBA" id="ARBA00022614"/>
    </source>
</evidence>
<dbReference type="Proteomes" id="UP001291623">
    <property type="component" value="Unassembled WGS sequence"/>
</dbReference>
<dbReference type="InterPro" id="IPR013210">
    <property type="entry name" value="LRR_N_plant-typ"/>
</dbReference>
<feature type="domain" description="Leucine-rich repeat-containing N-terminal plant-type" evidence="11">
    <location>
        <begin position="42"/>
        <end position="83"/>
    </location>
</feature>
<dbReference type="Pfam" id="PF08263">
    <property type="entry name" value="LRRNT_2"/>
    <property type="match status" value="1"/>
</dbReference>
<dbReference type="AlphaFoldDB" id="A0AAE1US31"/>
<evidence type="ECO:0000256" key="8">
    <source>
        <dbReference type="ARBA" id="ARBA00023180"/>
    </source>
</evidence>
<evidence type="ECO:0000259" key="11">
    <source>
        <dbReference type="Pfam" id="PF08263"/>
    </source>
</evidence>
<evidence type="ECO:0000256" key="4">
    <source>
        <dbReference type="ARBA" id="ARBA00022729"/>
    </source>
</evidence>
<evidence type="ECO:0000256" key="3">
    <source>
        <dbReference type="ARBA" id="ARBA00022692"/>
    </source>
</evidence>
<evidence type="ECO:0000256" key="6">
    <source>
        <dbReference type="ARBA" id="ARBA00022989"/>
    </source>
</evidence>
<dbReference type="PANTHER" id="PTHR48063:SF101">
    <property type="entry name" value="LRR RECEPTOR-LIKE SERINE_THREONINE-PROTEIN KINASE FLS2"/>
    <property type="match status" value="1"/>
</dbReference>
<name>A0AAE1US31_9SOLA</name>
<feature type="signal peptide" evidence="10">
    <location>
        <begin position="1"/>
        <end position="26"/>
    </location>
</feature>
<organism evidence="12 13">
    <name type="scientific">Anisodus tanguticus</name>
    <dbReference type="NCBI Taxonomy" id="243964"/>
    <lineage>
        <taxon>Eukaryota</taxon>
        <taxon>Viridiplantae</taxon>
        <taxon>Streptophyta</taxon>
        <taxon>Embryophyta</taxon>
        <taxon>Tracheophyta</taxon>
        <taxon>Spermatophyta</taxon>
        <taxon>Magnoliopsida</taxon>
        <taxon>eudicotyledons</taxon>
        <taxon>Gunneridae</taxon>
        <taxon>Pentapetalae</taxon>
        <taxon>asterids</taxon>
        <taxon>lamiids</taxon>
        <taxon>Solanales</taxon>
        <taxon>Solanaceae</taxon>
        <taxon>Solanoideae</taxon>
        <taxon>Hyoscyameae</taxon>
        <taxon>Anisodus</taxon>
    </lineage>
</organism>
<evidence type="ECO:0000256" key="1">
    <source>
        <dbReference type="ARBA" id="ARBA00004479"/>
    </source>
</evidence>
<keyword evidence="13" id="KW-1185">Reference proteome</keyword>
<evidence type="ECO:0000256" key="7">
    <source>
        <dbReference type="ARBA" id="ARBA00023136"/>
    </source>
</evidence>
<dbReference type="PROSITE" id="PS51450">
    <property type="entry name" value="LRR"/>
    <property type="match status" value="1"/>
</dbReference>
<keyword evidence="7 9" id="KW-0472">Membrane</keyword>
<dbReference type="SUPFAM" id="SSF52058">
    <property type="entry name" value="L domain-like"/>
    <property type="match status" value="3"/>
</dbReference>
<dbReference type="InterPro" id="IPR046956">
    <property type="entry name" value="RLP23-like"/>
</dbReference>
<evidence type="ECO:0000256" key="10">
    <source>
        <dbReference type="SAM" id="SignalP"/>
    </source>
</evidence>
<reference evidence="12" key="1">
    <citation type="submission" date="2023-12" db="EMBL/GenBank/DDBJ databases">
        <title>Genome assembly of Anisodus tanguticus.</title>
        <authorList>
            <person name="Wang Y.-J."/>
        </authorList>
    </citation>
    <scope>NUCLEOTIDE SEQUENCE</scope>
    <source>
        <strain evidence="12">KB-2021</strain>
        <tissue evidence="12">Leaf</tissue>
    </source>
</reference>
<keyword evidence="5" id="KW-0677">Repeat</keyword>
<sequence>MALGEILFQPLNVLCLLIFLSHKSTAIGFPSASGNATIKCIQKERQILLRLKQHLEDDFDLLSSWGSEENKRDCCKWREVKCNNHTGHVVALDLPRDSDNIAYKPLRGKVGPSLLEFEHLNYLDLSDNEFLGTPIPKFIGSLSSLQYLNLSATGFFGLAPDQLGNLSNLRTLDLSRNYSLSINNLEWISRISSLRYISLSHVDLSYATDWLHSVNKLPLHKELRLGWCGLPVTSPFSFLLTNISTSSLSSIDLSGNFLKSPSRYHWLFNLSSSLIDVNLSENELEGLIPGAFGEMISLKHLDLSINQLDGGVPKAFWNLSNLRSLDLSLKNLSAQLPENFLNLSGQLEYSLQMLILSGNKLKGPLPDVKSFSSLRELLLFDNLLNGSIPESFVQLPHLEILALVGLRGSPVKSLPAAALGLIQQLTTLTSIQLGFLLFNWIWFWDLSPKLELLNLFHNSLGGELPDLSLKFGKFPRLDLSSINFTGLIPEFPSSLTSLIHSKNKFQGPMSFMCRSSDSLSILDLSDNFLSGQLPDCWMHFKQLAILNLANNHFHGNIPKSVGSLSQVQALHLRNNGFSGELPNSLKQCTLLRIIDLGKNRLTGKLPEWKGIAYQTWLFLVSEGSLNSTITHSYYYASGGSRKYDHTSYADSALLLWKGIEFKYKNTLGLVRSIDLSSRLSGEIPTEVASLVGLIALNLSRNNLTGRIPAKIGELKLKIPSSTQLQSFNASAYAGNLGLCGLPLANICSEDQCCRVPTIKDDSDDEAFISTGFYASAALGFVIGFWGVCGPLLLNSSWAFAYYRFMDNIKNWFIVTPVIIMAKLKKWFLG</sequence>
<dbReference type="FunFam" id="3.80.10.10:FF:000383">
    <property type="entry name" value="Leucine-rich repeat receptor protein kinase EMS1"/>
    <property type="match status" value="1"/>
</dbReference>
<dbReference type="Pfam" id="PF13855">
    <property type="entry name" value="LRR_8"/>
    <property type="match status" value="2"/>
</dbReference>
<proteinExistence type="predicted"/>
<accession>A0AAE1US31</accession>
<keyword evidence="3 9" id="KW-0812">Transmembrane</keyword>
<protein>
    <recommendedName>
        <fullName evidence="11">Leucine-rich repeat-containing N-terminal plant-type domain-containing protein</fullName>
    </recommendedName>
</protein>
<keyword evidence="2" id="KW-0433">Leucine-rich repeat</keyword>
<dbReference type="InterPro" id="IPR001611">
    <property type="entry name" value="Leu-rich_rpt"/>
</dbReference>
<keyword evidence="4 10" id="KW-0732">Signal</keyword>
<dbReference type="GO" id="GO:0050832">
    <property type="term" value="P:defense response to fungus"/>
    <property type="evidence" value="ECO:0007669"/>
    <property type="project" value="UniProtKB-ARBA"/>
</dbReference>
<dbReference type="GO" id="GO:0016020">
    <property type="term" value="C:membrane"/>
    <property type="evidence" value="ECO:0007669"/>
    <property type="project" value="UniProtKB-SubCell"/>
</dbReference>
<comment type="caution">
    <text evidence="12">The sequence shown here is derived from an EMBL/GenBank/DDBJ whole genome shotgun (WGS) entry which is preliminary data.</text>
</comment>
<evidence type="ECO:0000313" key="12">
    <source>
        <dbReference type="EMBL" id="KAK4342578.1"/>
    </source>
</evidence>
<dbReference type="PANTHER" id="PTHR48063">
    <property type="entry name" value="LRR RECEPTOR-LIKE KINASE"/>
    <property type="match status" value="1"/>
</dbReference>
<feature type="transmembrane region" description="Helical" evidence="9">
    <location>
        <begin position="772"/>
        <end position="793"/>
    </location>
</feature>
<feature type="chain" id="PRO_5042004807" description="Leucine-rich repeat-containing N-terminal plant-type domain-containing protein" evidence="10">
    <location>
        <begin position="27"/>
        <end position="829"/>
    </location>
</feature>
<dbReference type="Pfam" id="PF00560">
    <property type="entry name" value="LRR_1"/>
    <property type="match status" value="5"/>
</dbReference>
<keyword evidence="6 9" id="KW-1133">Transmembrane helix</keyword>
<dbReference type="EMBL" id="JAVYJV010000021">
    <property type="protein sequence ID" value="KAK4342578.1"/>
    <property type="molecule type" value="Genomic_DNA"/>
</dbReference>
<comment type="subcellular location">
    <subcellularLocation>
        <location evidence="1">Membrane</location>
        <topology evidence="1">Single-pass type I membrane protein</topology>
    </subcellularLocation>
</comment>